<keyword evidence="2" id="KW-0378">Hydrolase</keyword>
<dbReference type="PANTHER" id="PTHR21666:SF270">
    <property type="entry name" value="MUREIN HYDROLASE ACTIVATOR ENVC"/>
    <property type="match status" value="1"/>
</dbReference>
<keyword evidence="3" id="KW-1185">Reference proteome</keyword>
<feature type="domain" description="M23ase beta-sheet core" evidence="1">
    <location>
        <begin position="86"/>
        <end position="188"/>
    </location>
</feature>
<dbReference type="KEGG" id="mliy:RYJ27_12260"/>
<dbReference type="CDD" id="cd12797">
    <property type="entry name" value="M23_peptidase"/>
    <property type="match status" value="1"/>
</dbReference>
<evidence type="ECO:0000313" key="2">
    <source>
        <dbReference type="EMBL" id="WOQ69454.1"/>
    </source>
</evidence>
<dbReference type="Proteomes" id="UP001329313">
    <property type="component" value="Chromosome"/>
</dbReference>
<gene>
    <name evidence="2" type="ORF">RYJ27_12260</name>
</gene>
<dbReference type="EMBL" id="CP137080">
    <property type="protein sequence ID" value="WOQ69454.1"/>
    <property type="molecule type" value="Genomic_DNA"/>
</dbReference>
<dbReference type="RefSeq" id="WP_330170578.1">
    <property type="nucleotide sequence ID" value="NZ_CP137080.1"/>
</dbReference>
<dbReference type="GO" id="GO:0004222">
    <property type="term" value="F:metalloendopeptidase activity"/>
    <property type="evidence" value="ECO:0007669"/>
    <property type="project" value="TreeGrafter"/>
</dbReference>
<sequence length="198" mass="20308">MSSDTTEASGSAGEAQSLDLDIQVTGAPLDRGTYVSASAITTGVYAQTASTFVNYSGAIQWPFLTGVPISSGFGWRESPCPGCPQDHNGIDMNPGAGSAIQAVADGVVREASASDSSQWGVYAIIDHVVDGEKISSLYAHMAVGTLALRVGDSVSVGDLVGKVGDTGLSGGPHLHLGMMRADGTYIDPYAWLSAKVKP</sequence>
<evidence type="ECO:0000313" key="3">
    <source>
        <dbReference type="Proteomes" id="UP001329313"/>
    </source>
</evidence>
<dbReference type="SUPFAM" id="SSF51261">
    <property type="entry name" value="Duplicated hybrid motif"/>
    <property type="match status" value="1"/>
</dbReference>
<dbReference type="Pfam" id="PF01551">
    <property type="entry name" value="Peptidase_M23"/>
    <property type="match status" value="1"/>
</dbReference>
<dbReference type="InterPro" id="IPR016047">
    <property type="entry name" value="M23ase_b-sheet_dom"/>
</dbReference>
<name>A0AAU0MHJ4_9MICO</name>
<reference evidence="2 3" key="1">
    <citation type="submission" date="2023-10" db="EMBL/GenBank/DDBJ databases">
        <title>Y20.</title>
        <authorList>
            <person name="Zhang G."/>
            <person name="Ding Y."/>
        </authorList>
    </citation>
    <scope>NUCLEOTIDE SEQUENCE [LARGE SCALE GENOMIC DNA]</scope>
    <source>
        <strain evidence="2 3">Y20</strain>
    </source>
</reference>
<organism evidence="2 3">
    <name type="scientific">Microbacterium limosum</name>
    <dbReference type="NCBI Taxonomy" id="3079935"/>
    <lineage>
        <taxon>Bacteria</taxon>
        <taxon>Bacillati</taxon>
        <taxon>Actinomycetota</taxon>
        <taxon>Actinomycetes</taxon>
        <taxon>Micrococcales</taxon>
        <taxon>Microbacteriaceae</taxon>
        <taxon>Microbacterium</taxon>
    </lineage>
</organism>
<dbReference type="EC" id="3.4.-.-" evidence="2"/>
<proteinExistence type="predicted"/>
<protein>
    <submittedName>
        <fullName evidence="2">M23 family metallopeptidase</fullName>
        <ecNumber evidence="2">3.4.-.-</ecNumber>
    </submittedName>
</protein>
<dbReference type="InterPro" id="IPR050570">
    <property type="entry name" value="Cell_wall_metabolism_enzyme"/>
</dbReference>
<evidence type="ECO:0000259" key="1">
    <source>
        <dbReference type="Pfam" id="PF01551"/>
    </source>
</evidence>
<dbReference type="Gene3D" id="2.70.70.10">
    <property type="entry name" value="Glucose Permease (Domain IIA)"/>
    <property type="match status" value="1"/>
</dbReference>
<dbReference type="PANTHER" id="PTHR21666">
    <property type="entry name" value="PEPTIDASE-RELATED"/>
    <property type="match status" value="1"/>
</dbReference>
<dbReference type="AlphaFoldDB" id="A0AAU0MHJ4"/>
<dbReference type="InterPro" id="IPR011055">
    <property type="entry name" value="Dup_hybrid_motif"/>
</dbReference>
<accession>A0AAU0MHJ4</accession>